<comment type="similarity">
    <text evidence="1">Belongs to the cytochrome P450 family.</text>
</comment>
<gene>
    <name evidence="2" type="ORF">HFP15_25325</name>
</gene>
<reference evidence="2 3" key="1">
    <citation type="submission" date="2020-04" db="EMBL/GenBank/DDBJ databases">
        <title>Novel species.</title>
        <authorList>
            <person name="Teo W.F.A."/>
            <person name="Lipun K."/>
            <person name="Srisuk N."/>
            <person name="Duangmal K."/>
        </authorList>
    </citation>
    <scope>NUCLEOTIDE SEQUENCE [LARGE SCALE GENOMIC DNA]</scope>
    <source>
        <strain evidence="2 3">K13G38</strain>
    </source>
</reference>
<comment type="caution">
    <text evidence="2">The sequence shown here is derived from an EMBL/GenBank/DDBJ whole genome shotgun (WGS) entry which is preliminary data.</text>
</comment>
<accession>A0ABX1J8V2</accession>
<dbReference type="InterPro" id="IPR002397">
    <property type="entry name" value="Cyt_P450_B"/>
</dbReference>
<dbReference type="PANTHER" id="PTHR46696:SF4">
    <property type="entry name" value="BIOTIN BIOSYNTHESIS CYTOCHROME P450"/>
    <property type="match status" value="1"/>
</dbReference>
<evidence type="ECO:0000313" key="2">
    <source>
        <dbReference type="EMBL" id="NKQ56203.1"/>
    </source>
</evidence>
<dbReference type="Proteomes" id="UP000715441">
    <property type="component" value="Unassembled WGS sequence"/>
</dbReference>
<dbReference type="PANTHER" id="PTHR46696">
    <property type="entry name" value="P450, PUTATIVE (EUROFUNG)-RELATED"/>
    <property type="match status" value="1"/>
</dbReference>
<evidence type="ECO:0000313" key="3">
    <source>
        <dbReference type="Proteomes" id="UP000715441"/>
    </source>
</evidence>
<dbReference type="Gene3D" id="1.10.630.10">
    <property type="entry name" value="Cytochrome P450"/>
    <property type="match status" value="1"/>
</dbReference>
<sequence>MTSLSVDLSDPGVYEQGVPHEFFSHLRRESPVYWQPEKAPGRGFWAVTRYDDVVAVSRDVETFSSFAGTTLLADMPDDVVHKQQNMLVNLDPPRHTRQRRLVNRGFTPRMVAKLEDYVRGVCTELIDGLASREKADFVHDVAAQLPLAVIAELLGAPREDREKIYDWSNRMIGFDDPELQQEGSDGELAAMEIFAYANELGARRRAEPRDDIVTKLVQQDENGDVLEELEFDMFFVLLAVAGNETTRNATSGGMLAFLEHPDQWERLRADRSLLPTAVDEVLRWVTPVLEFRRTAMRDTRIGDQEVKEGDKIILFYPSANRDEAVFEDPQRFDIGRDPNPHLSFGGGGPHYCLGAHLAKLQLSVIFETLLDRLADIELAGPVRRLRSNFINGIKEMPVRLHTGPRR</sequence>
<dbReference type="Pfam" id="PF00067">
    <property type="entry name" value="p450"/>
    <property type="match status" value="1"/>
</dbReference>
<dbReference type="RefSeq" id="WP_168519248.1">
    <property type="nucleotide sequence ID" value="NZ_JAAXLS010000021.1"/>
</dbReference>
<dbReference type="InterPro" id="IPR001128">
    <property type="entry name" value="Cyt_P450"/>
</dbReference>
<organism evidence="2 3">
    <name type="scientific">Amycolatopsis acididurans</name>
    <dbReference type="NCBI Taxonomy" id="2724524"/>
    <lineage>
        <taxon>Bacteria</taxon>
        <taxon>Bacillati</taxon>
        <taxon>Actinomycetota</taxon>
        <taxon>Actinomycetes</taxon>
        <taxon>Pseudonocardiales</taxon>
        <taxon>Pseudonocardiaceae</taxon>
        <taxon>Amycolatopsis</taxon>
    </lineage>
</organism>
<name>A0ABX1J8V2_9PSEU</name>
<protein>
    <submittedName>
        <fullName evidence="2">Cytochrome P450</fullName>
    </submittedName>
</protein>
<keyword evidence="3" id="KW-1185">Reference proteome</keyword>
<evidence type="ECO:0000256" key="1">
    <source>
        <dbReference type="ARBA" id="ARBA00010617"/>
    </source>
</evidence>
<dbReference type="PRINTS" id="PR00359">
    <property type="entry name" value="BP450"/>
</dbReference>
<dbReference type="InterPro" id="IPR036396">
    <property type="entry name" value="Cyt_P450_sf"/>
</dbReference>
<dbReference type="CDD" id="cd11033">
    <property type="entry name" value="CYP142-like"/>
    <property type="match status" value="1"/>
</dbReference>
<dbReference type="SUPFAM" id="SSF48264">
    <property type="entry name" value="Cytochrome P450"/>
    <property type="match status" value="1"/>
</dbReference>
<dbReference type="EMBL" id="JAAXLS010000021">
    <property type="protein sequence ID" value="NKQ56203.1"/>
    <property type="molecule type" value="Genomic_DNA"/>
</dbReference>
<proteinExistence type="inferred from homology"/>